<evidence type="ECO:0000313" key="2">
    <source>
        <dbReference type="EMBL" id="CAI6342117.1"/>
    </source>
</evidence>
<feature type="compositionally biased region" description="Low complexity" evidence="1">
    <location>
        <begin position="858"/>
        <end position="868"/>
    </location>
</feature>
<feature type="compositionally biased region" description="Low complexity" evidence="1">
    <location>
        <begin position="677"/>
        <end position="692"/>
    </location>
</feature>
<dbReference type="EMBL" id="CAOQHR010000013">
    <property type="protein sequence ID" value="CAI6342117.1"/>
    <property type="molecule type" value="Genomic_DNA"/>
</dbReference>
<dbReference type="Proteomes" id="UP001152607">
    <property type="component" value="Unassembled WGS sequence"/>
</dbReference>
<proteinExistence type="predicted"/>
<evidence type="ECO:0000313" key="3">
    <source>
        <dbReference type="Proteomes" id="UP001152607"/>
    </source>
</evidence>
<dbReference type="AlphaFoldDB" id="A0A9W4UVV1"/>
<feature type="region of interest" description="Disordered" evidence="1">
    <location>
        <begin position="850"/>
        <end position="911"/>
    </location>
</feature>
<feature type="compositionally biased region" description="Pro residues" evidence="1">
    <location>
        <begin position="281"/>
        <end position="299"/>
    </location>
</feature>
<feature type="region of interest" description="Disordered" evidence="1">
    <location>
        <begin position="244"/>
        <end position="365"/>
    </location>
</feature>
<feature type="compositionally biased region" description="Polar residues" evidence="1">
    <location>
        <begin position="718"/>
        <end position="727"/>
    </location>
</feature>
<dbReference type="OrthoDB" id="10066232at2759"/>
<name>A0A9W4UVV1_9PLEO</name>
<evidence type="ECO:0000256" key="1">
    <source>
        <dbReference type="SAM" id="MobiDB-lite"/>
    </source>
</evidence>
<feature type="region of interest" description="Disordered" evidence="1">
    <location>
        <begin position="386"/>
        <end position="483"/>
    </location>
</feature>
<feature type="compositionally biased region" description="Basic and acidic residues" evidence="1">
    <location>
        <begin position="790"/>
        <end position="799"/>
    </location>
</feature>
<feature type="region of interest" description="Disordered" evidence="1">
    <location>
        <begin position="622"/>
        <end position="753"/>
    </location>
</feature>
<comment type="caution">
    <text evidence="2">The sequence shown here is derived from an EMBL/GenBank/DDBJ whole genome shotgun (WGS) entry which is preliminary data.</text>
</comment>
<accession>A0A9W4UVV1</accession>
<reference evidence="2" key="1">
    <citation type="submission" date="2023-01" db="EMBL/GenBank/DDBJ databases">
        <authorList>
            <person name="Van Ghelder C."/>
            <person name="Rancurel C."/>
        </authorList>
    </citation>
    <scope>NUCLEOTIDE SEQUENCE</scope>
    <source>
        <strain evidence="2">CNCM I-4278</strain>
    </source>
</reference>
<protein>
    <submittedName>
        <fullName evidence="2">Uncharacterized protein</fullName>
    </submittedName>
</protein>
<feature type="compositionally biased region" description="Polar residues" evidence="1">
    <location>
        <begin position="391"/>
        <end position="403"/>
    </location>
</feature>
<feature type="compositionally biased region" description="Low complexity" evidence="1">
    <location>
        <begin position="771"/>
        <end position="780"/>
    </location>
</feature>
<sequence length="911" mass="98950">MGGSGQYYDTADFSNWKRKQGSLYRIPPRSNFLAAINHIRLLLDGKKINWAAMGGLAMLCLGSRREMPDIHIVYDDREYSRLKAKLEGDARIRLPTSMNPLFPSKILVSTGPKFRDTACSENIDVELDLIPPGSHGTPPSELLRNNQVMLSLNVDGVTIAIKSLNLLYLTKTSINYCKSRDLVWDPRKDLLFLCRNYGKEIGLMRDQLDAREVQDRFLGTPYLSRVSSEERRLCYNVLLGRDPPPAMSLTPSAGNDRPQITPHKSSPALNSTFHHSSDLLIPPPPGKTRPNPQNQPPNSSPHQGPHVSSRTDQDTRSRYRTHNSAPNTPIGSPEATPPQSLRPKSMDPRGSQQQHPRGGSPQRAHVVASQIISQASNNIIAQAANNSASSPTGVVRSQQSMPTMSGRPAGSVPNYAYTQSALPPISQTHQNMSQKPAPRGLLPGFSPTQHPRPREGPPNSQTNLPPSQGRSQAPSMKNIHSITPPHGQTVISVHGVNQSHIYHQSHQNKPHALSPSKGLDNTTSSFVFELDASSAQTVQSPQNNPSSEFIAELPAEMDCSPVGVLHDQNSPISPPSENAHLASATNTHMNNEYPIRQEQSSQEAQRLPQPPAQESPLLVVQAPPPNLRSQSDPLGALPTSLTIGGQGKRRSPTNSVYSSAGQQQSPHQPKDYERLDSSSLSPNSSQASSRRVSAYKAYSASMGPPNHAAPIHPLLQYSPPNQLSSSIAPPNPPPNTDAPNLTPSHSQERSSVGQTPSILIAGAPKPLQITPRNLLPNPLGANPPTPPMTETRHNSRQSDKEYAVDIESLSRDTHLLSPLLSAQQINQYTGHPQQSQSGPLYIPPTYDAYTPNHQRSVSADSHASSASHDSQKLAQEYQMDLPTYGNGYASGGKGGAPKDPAMTISDDYANR</sequence>
<feature type="compositionally biased region" description="Polar residues" evidence="1">
    <location>
        <begin position="652"/>
        <end position="667"/>
    </location>
</feature>
<feature type="compositionally biased region" description="Polar residues" evidence="1">
    <location>
        <begin position="262"/>
        <end position="274"/>
    </location>
</feature>
<feature type="compositionally biased region" description="Polar residues" evidence="1">
    <location>
        <begin position="458"/>
        <end position="481"/>
    </location>
</feature>
<organism evidence="2 3">
    <name type="scientific">Periconia digitata</name>
    <dbReference type="NCBI Taxonomy" id="1303443"/>
    <lineage>
        <taxon>Eukaryota</taxon>
        <taxon>Fungi</taxon>
        <taxon>Dikarya</taxon>
        <taxon>Ascomycota</taxon>
        <taxon>Pezizomycotina</taxon>
        <taxon>Dothideomycetes</taxon>
        <taxon>Pleosporomycetidae</taxon>
        <taxon>Pleosporales</taxon>
        <taxon>Massarineae</taxon>
        <taxon>Periconiaceae</taxon>
        <taxon>Periconia</taxon>
    </lineage>
</organism>
<gene>
    <name evidence="2" type="ORF">PDIGIT_LOCUS15320</name>
</gene>
<keyword evidence="3" id="KW-1185">Reference proteome</keyword>
<feature type="compositionally biased region" description="Polar residues" evidence="1">
    <location>
        <begin position="416"/>
        <end position="434"/>
    </location>
</feature>
<feature type="region of interest" description="Disordered" evidence="1">
    <location>
        <begin position="768"/>
        <end position="799"/>
    </location>
</feature>